<dbReference type="AlphaFoldDB" id="A0A3S4QJW5"/>
<dbReference type="STRING" id="1965070.A0A3S4QJW5"/>
<evidence type="ECO:0000256" key="1">
    <source>
        <dbReference type="ARBA" id="ARBA00004123"/>
    </source>
</evidence>
<reference evidence="8 9" key="1">
    <citation type="journal article" date="2018" name="Gigascience">
        <title>Genomes of trombidid mites reveal novel predicted allergens and laterally-transferred genes associated with secondary metabolism.</title>
        <authorList>
            <person name="Dong X."/>
            <person name="Chaisiri K."/>
            <person name="Xia D."/>
            <person name="Armstrong S.D."/>
            <person name="Fang Y."/>
            <person name="Donnelly M.J."/>
            <person name="Kadowaki T."/>
            <person name="McGarry J.W."/>
            <person name="Darby A.C."/>
            <person name="Makepeace B.L."/>
        </authorList>
    </citation>
    <scope>NUCLEOTIDE SEQUENCE [LARGE SCALE GENOMIC DNA]</scope>
    <source>
        <strain evidence="8">UoL-WK</strain>
    </source>
</reference>
<comment type="subcellular location">
    <subcellularLocation>
        <location evidence="2">Cytoplasm</location>
        <location evidence="2">Cytoskeleton</location>
    </subcellularLocation>
    <subcellularLocation>
        <location evidence="1">Nucleus</location>
    </subcellularLocation>
</comment>
<dbReference type="InterPro" id="IPR004000">
    <property type="entry name" value="Actin"/>
</dbReference>
<dbReference type="Proteomes" id="UP000285301">
    <property type="component" value="Unassembled WGS sequence"/>
</dbReference>
<dbReference type="Gene3D" id="2.30.36.70">
    <property type="entry name" value="Actin, Chain A, domain 2"/>
    <property type="match status" value="1"/>
</dbReference>
<evidence type="ECO:0000313" key="8">
    <source>
        <dbReference type="EMBL" id="RWS04395.1"/>
    </source>
</evidence>
<dbReference type="Gene3D" id="3.90.640.10">
    <property type="entry name" value="Actin, Chain A, domain 4"/>
    <property type="match status" value="1"/>
</dbReference>
<evidence type="ECO:0000256" key="4">
    <source>
        <dbReference type="ARBA" id="ARBA00022490"/>
    </source>
</evidence>
<protein>
    <recommendedName>
        <fullName evidence="7">Actin-related protein 6</fullName>
    </recommendedName>
</protein>
<keyword evidence="6" id="KW-0539">Nucleus</keyword>
<dbReference type="GO" id="GO:0005634">
    <property type="term" value="C:nucleus"/>
    <property type="evidence" value="ECO:0007669"/>
    <property type="project" value="UniProtKB-SubCell"/>
</dbReference>
<evidence type="ECO:0000256" key="7">
    <source>
        <dbReference type="ARBA" id="ARBA00074635"/>
    </source>
</evidence>
<sequence>MTVYILDNGGYSLKVGAATDSSPRIVPNCISKVKSERRRLFIGDQLDDCKDYSSLFYILPFQKGFLVNFEIQKQIWDFTFKSKFNTLCFNDDILILTQPCFNFKTIQENVIEIMFEDYGFGSLFCTNATYLSMTKYMKSEQTNPLCCLVVDSGYSFTHIVPYIKGKKVKSAIRRIDVGGKALTNHLKDIISYRQLHVLDETFVMNQCKEDCCFVSTDYFKDLETCKTKNNHIIRDYVLPDFTVLKRGYVRDPNDSTPITDQQIIKLNNERFQVPEILFNPSDIGINEIGISHAIIHSVESLPEEVRPHMYENILLTGGNSCFQGFKERIYKDVRSMANYLYDVNVHLTENPITDAWLGGQLLATKYNDLLLQMCLTRKDYEQNGLQYSYEKFDV</sequence>
<evidence type="ECO:0000256" key="6">
    <source>
        <dbReference type="ARBA" id="ARBA00023242"/>
    </source>
</evidence>
<keyword evidence="4" id="KW-0963">Cytoplasm</keyword>
<evidence type="ECO:0000313" key="9">
    <source>
        <dbReference type="Proteomes" id="UP000285301"/>
    </source>
</evidence>
<dbReference type="PANTHER" id="PTHR11937">
    <property type="entry name" value="ACTIN"/>
    <property type="match status" value="1"/>
</dbReference>
<dbReference type="SUPFAM" id="SSF53067">
    <property type="entry name" value="Actin-like ATPase domain"/>
    <property type="match status" value="2"/>
</dbReference>
<dbReference type="Pfam" id="PF00022">
    <property type="entry name" value="Actin"/>
    <property type="match status" value="1"/>
</dbReference>
<proteinExistence type="inferred from homology"/>
<gene>
    <name evidence="8" type="ORF">B4U79_07995</name>
</gene>
<evidence type="ECO:0000256" key="5">
    <source>
        <dbReference type="ARBA" id="ARBA00023212"/>
    </source>
</evidence>
<comment type="caution">
    <text evidence="8">The sequence shown here is derived from an EMBL/GenBank/DDBJ whole genome shotgun (WGS) entry which is preliminary data.</text>
</comment>
<dbReference type="FunFam" id="3.90.640.10:FF:000014">
    <property type="entry name" value="Putative actin-related protein 6"/>
    <property type="match status" value="1"/>
</dbReference>
<dbReference type="EMBL" id="NCKU01005580">
    <property type="protein sequence ID" value="RWS04395.1"/>
    <property type="molecule type" value="Genomic_DNA"/>
</dbReference>
<keyword evidence="9" id="KW-1185">Reference proteome</keyword>
<comment type="similarity">
    <text evidence="3">Belongs to the actin family. ARP6 subfamily.</text>
</comment>
<dbReference type="InterPro" id="IPR043129">
    <property type="entry name" value="ATPase_NBD"/>
</dbReference>
<dbReference type="FunFam" id="2.30.36.70:FF:000003">
    <property type="entry name" value="Actin-related protein 6"/>
    <property type="match status" value="1"/>
</dbReference>
<dbReference type="SMART" id="SM00268">
    <property type="entry name" value="ACTIN"/>
    <property type="match status" value="1"/>
</dbReference>
<evidence type="ECO:0000256" key="2">
    <source>
        <dbReference type="ARBA" id="ARBA00004245"/>
    </source>
</evidence>
<dbReference type="Gene3D" id="3.30.420.40">
    <property type="match status" value="2"/>
</dbReference>
<organism evidence="8 9">
    <name type="scientific">Dinothrombium tinctorium</name>
    <dbReference type="NCBI Taxonomy" id="1965070"/>
    <lineage>
        <taxon>Eukaryota</taxon>
        <taxon>Metazoa</taxon>
        <taxon>Ecdysozoa</taxon>
        <taxon>Arthropoda</taxon>
        <taxon>Chelicerata</taxon>
        <taxon>Arachnida</taxon>
        <taxon>Acari</taxon>
        <taxon>Acariformes</taxon>
        <taxon>Trombidiformes</taxon>
        <taxon>Prostigmata</taxon>
        <taxon>Anystina</taxon>
        <taxon>Parasitengona</taxon>
        <taxon>Trombidioidea</taxon>
        <taxon>Trombidiidae</taxon>
        <taxon>Dinothrombium</taxon>
    </lineage>
</organism>
<evidence type="ECO:0000256" key="3">
    <source>
        <dbReference type="ARBA" id="ARBA00005665"/>
    </source>
</evidence>
<dbReference type="OrthoDB" id="6220758at2759"/>
<accession>A0A3S4QJW5</accession>
<dbReference type="CDD" id="cd10210">
    <property type="entry name" value="ASKHA_NBD_Arp6"/>
    <property type="match status" value="1"/>
</dbReference>
<name>A0A3S4QJW5_9ACAR</name>
<keyword evidence="5" id="KW-0206">Cytoskeleton</keyword>
<dbReference type="GO" id="GO:0005856">
    <property type="term" value="C:cytoskeleton"/>
    <property type="evidence" value="ECO:0007669"/>
    <property type="project" value="UniProtKB-SubCell"/>
</dbReference>